<accession>A0A151GGL6</accession>
<evidence type="ECO:0000256" key="3">
    <source>
        <dbReference type="ARBA" id="ARBA00022729"/>
    </source>
</evidence>
<dbReference type="Gene3D" id="3.40.50.1820">
    <property type="entry name" value="alpha/beta hydrolase"/>
    <property type="match status" value="2"/>
</dbReference>
<comment type="similarity">
    <text evidence="1">Belongs to the peptidase S28 family.</text>
</comment>
<dbReference type="InParanoid" id="A0A151GGL6"/>
<organism evidence="7 8">
    <name type="scientific">Drechmeria coniospora</name>
    <name type="common">Nematophagous fungus</name>
    <name type="synonym">Meria coniospora</name>
    <dbReference type="NCBI Taxonomy" id="98403"/>
    <lineage>
        <taxon>Eukaryota</taxon>
        <taxon>Fungi</taxon>
        <taxon>Dikarya</taxon>
        <taxon>Ascomycota</taxon>
        <taxon>Pezizomycotina</taxon>
        <taxon>Sordariomycetes</taxon>
        <taxon>Hypocreomycetidae</taxon>
        <taxon>Hypocreales</taxon>
        <taxon>Ophiocordycipitaceae</taxon>
        <taxon>Drechmeria</taxon>
    </lineage>
</organism>
<evidence type="ECO:0000256" key="1">
    <source>
        <dbReference type="ARBA" id="ARBA00011079"/>
    </source>
</evidence>
<evidence type="ECO:0000256" key="5">
    <source>
        <dbReference type="ARBA" id="ARBA00023180"/>
    </source>
</evidence>
<sequence length="590" mass="65268">MRHASYPCLLAAGLARLLLVSTASATTNGLPAGLLKLGVPNRILPPDDDFVVSVDGDGHDLVKRANASKIVVHTGYFQQLIDHKNPSLGTFTQRYWWNADHYAGPGSPVVMNAPGENNGDGYQGYTTNRTLPGLFAQASGGAALLLEHRYWGGSSPFTNLTAKTLQYLNLENSIADLVYFAKNVDLAFDPTGSSRPDKAPWVLSGCSYPGALAAWTNVLAPGTFWAYHCSSAVVEVISTFSEYYDPIEAAMPRNCSADFRKVIAHVDRVLRDGPTEKRQRLKNLFGFGNLTHDDDFASSLIGGLVGWQGTQFYTGYTGLHRMCDYVEVSELAFAAGLDKETAELTREQNKWPGSKSSTPGEEGVGLCKAVKGFAKWSRDVMIPGSCATYGYWKDNNTVACYDSYDELSPTFTDTSVNNTVNRQWMWFLCNEPFEYWQVWGPESTSGLVSSFYVRDYWRRQCALYFPKVDGYTYGLARGRSVGQINDLTGGWDHVDTTRLMWVGGEYDPWRPATVSADKRPGGPLASTNEAPVWVIPKAAHCNDLIVRNGDANPVVAKIIREEVAKMKEWVAEFYTRNGPKKQRRALEFTS</sequence>
<evidence type="ECO:0000256" key="2">
    <source>
        <dbReference type="ARBA" id="ARBA00022670"/>
    </source>
</evidence>
<name>A0A151GGL6_DRECN</name>
<dbReference type="GO" id="GO:0006508">
    <property type="term" value="P:proteolysis"/>
    <property type="evidence" value="ECO:0007669"/>
    <property type="project" value="UniProtKB-KW"/>
</dbReference>
<dbReference type="PANTHER" id="PTHR11010">
    <property type="entry name" value="PROTEASE S28 PRO-X CARBOXYPEPTIDASE-RELATED"/>
    <property type="match status" value="1"/>
</dbReference>
<feature type="chain" id="PRO_5007580581" evidence="6">
    <location>
        <begin position="26"/>
        <end position="590"/>
    </location>
</feature>
<keyword evidence="2" id="KW-0645">Protease</keyword>
<feature type="signal peptide" evidence="6">
    <location>
        <begin position="1"/>
        <end position="25"/>
    </location>
</feature>
<dbReference type="GO" id="GO:0070008">
    <property type="term" value="F:serine-type exopeptidase activity"/>
    <property type="evidence" value="ECO:0007669"/>
    <property type="project" value="InterPro"/>
</dbReference>
<dbReference type="GO" id="GO:0008239">
    <property type="term" value="F:dipeptidyl-peptidase activity"/>
    <property type="evidence" value="ECO:0007669"/>
    <property type="project" value="TreeGrafter"/>
</dbReference>
<evidence type="ECO:0000313" key="7">
    <source>
        <dbReference type="EMBL" id="KYK56239.1"/>
    </source>
</evidence>
<dbReference type="Pfam" id="PF05577">
    <property type="entry name" value="Peptidase_S28"/>
    <property type="match status" value="2"/>
</dbReference>
<dbReference type="EMBL" id="LAYC01000003">
    <property type="protein sequence ID" value="KYK56239.1"/>
    <property type="molecule type" value="Genomic_DNA"/>
</dbReference>
<keyword evidence="5" id="KW-0325">Glycoprotein</keyword>
<dbReference type="PANTHER" id="PTHR11010:SF23">
    <property type="entry name" value="SERINE PEPTIDASE"/>
    <property type="match status" value="1"/>
</dbReference>
<dbReference type="InterPro" id="IPR008758">
    <property type="entry name" value="Peptidase_S28"/>
</dbReference>
<keyword evidence="4" id="KW-0378">Hydrolase</keyword>
<dbReference type="RefSeq" id="XP_040655591.1">
    <property type="nucleotide sequence ID" value="XM_040805487.1"/>
</dbReference>
<dbReference type="SUPFAM" id="SSF53474">
    <property type="entry name" value="alpha/beta-Hydrolases"/>
    <property type="match status" value="1"/>
</dbReference>
<proteinExistence type="inferred from homology"/>
<dbReference type="STRING" id="98403.A0A151GGL6"/>
<gene>
    <name evidence="7" type="ORF">DCS_08209</name>
</gene>
<evidence type="ECO:0000256" key="6">
    <source>
        <dbReference type="SAM" id="SignalP"/>
    </source>
</evidence>
<protein>
    <submittedName>
        <fullName evidence="7">Serine peptidase</fullName>
    </submittedName>
</protein>
<evidence type="ECO:0000256" key="4">
    <source>
        <dbReference type="ARBA" id="ARBA00022801"/>
    </source>
</evidence>
<dbReference type="AlphaFoldDB" id="A0A151GGL6"/>
<keyword evidence="8" id="KW-1185">Reference proteome</keyword>
<dbReference type="Proteomes" id="UP000076580">
    <property type="component" value="Chromosome 03"/>
</dbReference>
<evidence type="ECO:0000313" key="8">
    <source>
        <dbReference type="Proteomes" id="UP000076580"/>
    </source>
</evidence>
<comment type="caution">
    <text evidence="7">The sequence shown here is derived from an EMBL/GenBank/DDBJ whole genome shotgun (WGS) entry which is preliminary data.</text>
</comment>
<dbReference type="InterPro" id="IPR029058">
    <property type="entry name" value="AB_hydrolase_fold"/>
</dbReference>
<dbReference type="GeneID" id="63720852"/>
<keyword evidence="3 6" id="KW-0732">Signal</keyword>
<reference evidence="7 8" key="1">
    <citation type="journal article" date="2016" name="Sci. Rep.">
        <title>Insights into Adaptations to a Near-Obligate Nematode Endoparasitic Lifestyle from the Finished Genome of Drechmeria coniospora.</title>
        <authorList>
            <person name="Zhang L."/>
            <person name="Zhou Z."/>
            <person name="Guo Q."/>
            <person name="Fokkens L."/>
            <person name="Miskei M."/>
            <person name="Pocsi I."/>
            <person name="Zhang W."/>
            <person name="Chen M."/>
            <person name="Wang L."/>
            <person name="Sun Y."/>
            <person name="Donzelli B.G."/>
            <person name="Gibson D.M."/>
            <person name="Nelson D.R."/>
            <person name="Luo J.G."/>
            <person name="Rep M."/>
            <person name="Liu H."/>
            <person name="Yang S."/>
            <person name="Wang J."/>
            <person name="Krasnoff S.B."/>
            <person name="Xu Y."/>
            <person name="Molnar I."/>
            <person name="Lin M."/>
        </authorList>
    </citation>
    <scope>NUCLEOTIDE SEQUENCE [LARGE SCALE GENOMIC DNA]</scope>
    <source>
        <strain evidence="7 8">ARSEF 6962</strain>
    </source>
</reference>